<dbReference type="STRING" id="1344418.A0A1D2VCT8"/>
<sequence>MSSPIKVVYPGKHNDFIAFADSIEAVENYRKNDDGSIPLSSVSSNFKIYNSSVHRGSSGVLEEASNIELESEFGTTDEDKIIKIIIKEGSFKTSKSFKRKSFSSTNDTKGSLYY</sequence>
<dbReference type="SUPFAM" id="SSF89895">
    <property type="entry name" value="FYSH domain"/>
    <property type="match status" value="1"/>
</dbReference>
<name>A0A1D2VCT8_9ASCO</name>
<proteinExistence type="predicted"/>
<feature type="domain" description="Ribosome maturation protein SDO1/SBDS N-terminal" evidence="1">
    <location>
        <begin position="5"/>
        <end position="95"/>
    </location>
</feature>
<reference evidence="3" key="1">
    <citation type="submission" date="2016-05" db="EMBL/GenBank/DDBJ databases">
        <title>Comparative genomics of biotechnologically important yeasts.</title>
        <authorList>
            <consortium name="DOE Joint Genome Institute"/>
            <person name="Riley R."/>
            <person name="Haridas S."/>
            <person name="Wolfe K.H."/>
            <person name="Lopes M.R."/>
            <person name="Hittinger C.T."/>
            <person name="Goker M."/>
            <person name="Salamov A."/>
            <person name="Wisecaver J."/>
            <person name="Long T.M."/>
            <person name="Aerts A.L."/>
            <person name="Barry K."/>
            <person name="Choi C."/>
            <person name="Clum A."/>
            <person name="Coughlan A.Y."/>
            <person name="Deshpande S."/>
            <person name="Douglass A.P."/>
            <person name="Hanson S.J."/>
            <person name="Klenk H.-P."/>
            <person name="Labutti K."/>
            <person name="Lapidus A."/>
            <person name="Lindquist E."/>
            <person name="Lipzen A."/>
            <person name="Meier-Kolthoff J.P."/>
            <person name="Ohm R.A."/>
            <person name="Otillar R.P."/>
            <person name="Pangilinan J."/>
            <person name="Peng Y."/>
            <person name="Rokas A."/>
            <person name="Rosa C.A."/>
            <person name="Scheuner C."/>
            <person name="Sibirny A.A."/>
            <person name="Slot J.C."/>
            <person name="Stielow J.B."/>
            <person name="Sun H."/>
            <person name="Kurtzman C.P."/>
            <person name="Blackwell M."/>
            <person name="Grigoriev I.V."/>
            <person name="Jeffries T.W."/>
        </authorList>
    </citation>
    <scope>NUCLEOTIDE SEQUENCE [LARGE SCALE GENOMIC DNA]</scope>
    <source>
        <strain evidence="3">DSM 1968</strain>
    </source>
</reference>
<dbReference type="InterPro" id="IPR019783">
    <property type="entry name" value="SDO1/SBDS_N"/>
</dbReference>
<organism evidence="2 3">
    <name type="scientific">Ascoidea rubescens DSM 1968</name>
    <dbReference type="NCBI Taxonomy" id="1344418"/>
    <lineage>
        <taxon>Eukaryota</taxon>
        <taxon>Fungi</taxon>
        <taxon>Dikarya</taxon>
        <taxon>Ascomycota</taxon>
        <taxon>Saccharomycotina</taxon>
        <taxon>Saccharomycetes</taxon>
        <taxon>Ascoideaceae</taxon>
        <taxon>Ascoidea</taxon>
    </lineage>
</organism>
<dbReference type="InterPro" id="IPR036786">
    <property type="entry name" value="Ribosome_mat_SBDS_N_sf"/>
</dbReference>
<protein>
    <submittedName>
        <fullName evidence="2">DUF1960-domain-containing protein</fullName>
    </submittedName>
</protein>
<dbReference type="Pfam" id="PF01172">
    <property type="entry name" value="SBDS_N"/>
    <property type="match status" value="1"/>
</dbReference>
<dbReference type="AlphaFoldDB" id="A0A1D2VCT8"/>
<evidence type="ECO:0000313" key="2">
    <source>
        <dbReference type="EMBL" id="ODV59313.1"/>
    </source>
</evidence>
<dbReference type="GeneID" id="30962390"/>
<dbReference type="OrthoDB" id="2567806at2759"/>
<gene>
    <name evidence="2" type="ORF">ASCRUDRAFT_111368</name>
</gene>
<evidence type="ECO:0000259" key="1">
    <source>
        <dbReference type="Pfam" id="PF01172"/>
    </source>
</evidence>
<dbReference type="Gene3D" id="3.30.1250.10">
    <property type="entry name" value="Ribosome maturation protein SBDS, N-terminal domain"/>
    <property type="match status" value="1"/>
</dbReference>
<dbReference type="RefSeq" id="XP_020045620.1">
    <property type="nucleotide sequence ID" value="XM_020188754.1"/>
</dbReference>
<accession>A0A1D2VCT8</accession>
<keyword evidence="3" id="KW-1185">Reference proteome</keyword>
<dbReference type="InParanoid" id="A0A1D2VCT8"/>
<evidence type="ECO:0000313" key="3">
    <source>
        <dbReference type="Proteomes" id="UP000095038"/>
    </source>
</evidence>
<dbReference type="EMBL" id="KV454486">
    <property type="protein sequence ID" value="ODV59313.1"/>
    <property type="molecule type" value="Genomic_DNA"/>
</dbReference>
<dbReference type="Proteomes" id="UP000095038">
    <property type="component" value="Unassembled WGS sequence"/>
</dbReference>